<organism evidence="8 9">
    <name type="scientific">Candidatus Thiodiazotropha endolucinida</name>
    <dbReference type="NCBI Taxonomy" id="1655433"/>
    <lineage>
        <taxon>Bacteria</taxon>
        <taxon>Pseudomonadati</taxon>
        <taxon>Pseudomonadota</taxon>
        <taxon>Gammaproteobacteria</taxon>
        <taxon>Chromatiales</taxon>
        <taxon>Sedimenticolaceae</taxon>
        <taxon>Candidatus Thiodiazotropha</taxon>
    </lineage>
</organism>
<dbReference type="Proteomes" id="UP000094769">
    <property type="component" value="Unassembled WGS sequence"/>
</dbReference>
<evidence type="ECO:0000256" key="3">
    <source>
        <dbReference type="ARBA" id="ARBA00022475"/>
    </source>
</evidence>
<evidence type="ECO:0000313" key="8">
    <source>
        <dbReference type="EMBL" id="ODJ86919.1"/>
    </source>
</evidence>
<keyword evidence="6 7" id="KW-0472">Membrane</keyword>
<dbReference type="PANTHER" id="PTHR34584:SF1">
    <property type="entry name" value="NA(+)_H(+) ANTIPORTER SUBUNIT E1"/>
    <property type="match status" value="1"/>
</dbReference>
<comment type="similarity">
    <text evidence="2">Belongs to the CPA3 antiporters (TC 2.A.63) subunit E family.</text>
</comment>
<evidence type="ECO:0000256" key="6">
    <source>
        <dbReference type="ARBA" id="ARBA00023136"/>
    </source>
</evidence>
<dbReference type="GO" id="GO:0005886">
    <property type="term" value="C:plasma membrane"/>
    <property type="evidence" value="ECO:0007669"/>
    <property type="project" value="UniProtKB-SubCell"/>
</dbReference>
<dbReference type="InterPro" id="IPR002758">
    <property type="entry name" value="Cation_antiport_E"/>
</dbReference>
<evidence type="ECO:0000256" key="7">
    <source>
        <dbReference type="SAM" id="Phobius"/>
    </source>
</evidence>
<evidence type="ECO:0000256" key="2">
    <source>
        <dbReference type="ARBA" id="ARBA00006228"/>
    </source>
</evidence>
<gene>
    <name evidence="8" type="primary">mrpE</name>
    <name evidence="8" type="ORF">CODIS_28770</name>
</gene>
<dbReference type="PIRSF" id="PIRSF019239">
    <property type="entry name" value="MrpE"/>
    <property type="match status" value="1"/>
</dbReference>
<name>A0A7Z1AF95_9GAMM</name>
<keyword evidence="9" id="KW-1185">Reference proteome</keyword>
<keyword evidence="5 7" id="KW-1133">Transmembrane helix</keyword>
<evidence type="ECO:0000256" key="4">
    <source>
        <dbReference type="ARBA" id="ARBA00022692"/>
    </source>
</evidence>
<dbReference type="Pfam" id="PF01899">
    <property type="entry name" value="MNHE"/>
    <property type="match status" value="1"/>
</dbReference>
<dbReference type="GO" id="GO:0008324">
    <property type="term" value="F:monoatomic cation transmembrane transporter activity"/>
    <property type="evidence" value="ECO:0007669"/>
    <property type="project" value="InterPro"/>
</dbReference>
<dbReference type="RefSeq" id="WP_069126298.1">
    <property type="nucleotide sequence ID" value="NZ_MARB01000016.1"/>
</dbReference>
<comment type="caution">
    <text evidence="8">The sequence shown here is derived from an EMBL/GenBank/DDBJ whole genome shotgun (WGS) entry which is preliminary data.</text>
</comment>
<evidence type="ECO:0000256" key="5">
    <source>
        <dbReference type="ARBA" id="ARBA00022989"/>
    </source>
</evidence>
<dbReference type="EMBL" id="MARB01000016">
    <property type="protein sequence ID" value="ODJ86919.1"/>
    <property type="molecule type" value="Genomic_DNA"/>
</dbReference>
<sequence>MSATPAQQEEARFSHGLFLFVLIFLLWLMLSGNLALAEVVSGLVVASVVTLASRPHLPLFSGLRLSPAAILPFISYLAVFLAALIRANLDMARRVLSPSLPLNPGVVEVKTRLKSSLGRLILANSITLTPGTLTVDLQGDSILIHWVDIPPGSDIESATRDVTDIFERHLVGFVK</sequence>
<keyword evidence="3" id="KW-1003">Cell membrane</keyword>
<dbReference type="PANTHER" id="PTHR34584">
    <property type="entry name" value="NA(+)/H(+) ANTIPORTER SUBUNIT E1"/>
    <property type="match status" value="1"/>
</dbReference>
<evidence type="ECO:0000256" key="1">
    <source>
        <dbReference type="ARBA" id="ARBA00004651"/>
    </source>
</evidence>
<comment type="subcellular location">
    <subcellularLocation>
        <location evidence="1">Cell membrane</location>
        <topology evidence="1">Multi-pass membrane protein</topology>
    </subcellularLocation>
</comment>
<dbReference type="AlphaFoldDB" id="A0A7Z1AF95"/>
<protein>
    <submittedName>
        <fullName evidence="8">Na(+)/H(+) antiporter subunit E</fullName>
    </submittedName>
</protein>
<proteinExistence type="inferred from homology"/>
<evidence type="ECO:0000313" key="9">
    <source>
        <dbReference type="Proteomes" id="UP000094769"/>
    </source>
</evidence>
<reference evidence="8 9" key="1">
    <citation type="submission" date="2016-06" db="EMBL/GenBank/DDBJ databases">
        <title>Genome sequence of endosymbiont of Candidatus Endolucinida thiodiazotropha.</title>
        <authorList>
            <person name="Poehlein A."/>
            <person name="Koenig S."/>
            <person name="Heiden S.E."/>
            <person name="Thuermer A."/>
            <person name="Voget S."/>
            <person name="Daniel R."/>
            <person name="Markert S."/>
            <person name="Gros O."/>
            <person name="Schweder T."/>
        </authorList>
    </citation>
    <scope>NUCLEOTIDE SEQUENCE [LARGE SCALE GENOMIC DNA]</scope>
    <source>
        <strain evidence="8 9">COS</strain>
    </source>
</reference>
<keyword evidence="4 7" id="KW-0812">Transmembrane</keyword>
<accession>A0A7Z1AF95</accession>
<feature type="transmembrane region" description="Helical" evidence="7">
    <location>
        <begin position="70"/>
        <end position="89"/>
    </location>
</feature>
<dbReference type="OrthoDB" id="9807187at2"/>